<evidence type="ECO:0000256" key="1">
    <source>
        <dbReference type="SAM" id="Phobius"/>
    </source>
</evidence>
<keyword evidence="1" id="KW-0812">Transmembrane</keyword>
<proteinExistence type="predicted"/>
<protein>
    <submittedName>
        <fullName evidence="2">Uncharacterized protein</fullName>
    </submittedName>
</protein>
<dbReference type="EMBL" id="UOYO01000026">
    <property type="protein sequence ID" value="VAY87611.1"/>
    <property type="molecule type" value="Genomic_DNA"/>
</dbReference>
<evidence type="ECO:0000313" key="2">
    <source>
        <dbReference type="EMBL" id="VAY87611.1"/>
    </source>
</evidence>
<feature type="transmembrane region" description="Helical" evidence="1">
    <location>
        <begin position="170"/>
        <end position="190"/>
    </location>
</feature>
<organism evidence="2">
    <name type="scientific">hydrothermal vent metagenome</name>
    <dbReference type="NCBI Taxonomy" id="652676"/>
    <lineage>
        <taxon>unclassified sequences</taxon>
        <taxon>metagenomes</taxon>
        <taxon>ecological metagenomes</taxon>
    </lineage>
</organism>
<accession>A0A3B1E9C4</accession>
<reference evidence="2" key="1">
    <citation type="submission" date="2018-10" db="EMBL/GenBank/DDBJ databases">
        <authorList>
            <person name="Aoki K."/>
        </authorList>
    </citation>
    <scope>NUCLEOTIDE SEQUENCE</scope>
</reference>
<keyword evidence="1" id="KW-0472">Membrane</keyword>
<name>A0A3B1E9C4_9ZZZZ</name>
<sequence length="303" mass="36395">MNIIPISKIKTIRVDVTEEINKYYLDSFIKTSLESNDIIIKQNTYIHYKFIKQINTYEIYIINSDISDFIIIPDILCLFYTKDLSVDTVDLFILENCFVVFKNKKWYAFKEIQSKNKKDIAYYVTQTYKIPIDNIYQIDKNKLMQLRDLYKKEQKHKINNNFKPLTVDNLFLLFSIFSFVSFIVFGILLYNSSVNISNDTNYKELQKMRKLEIKSRSQQQKLDEKENQKVVHRLINLFKYAKLGHITINNLSYSKKRFQLELLHIKKNKLLDFLTMYNGKIKINKIEFLDQKKLYRMVINVEI</sequence>
<keyword evidence="1" id="KW-1133">Transmembrane helix</keyword>
<gene>
    <name evidence="2" type="ORF">MNB_ARC-1_504</name>
</gene>
<dbReference type="AlphaFoldDB" id="A0A3B1E9C4"/>